<dbReference type="EMBL" id="JBBPFD010000699">
    <property type="protein sequence ID" value="KAK7877349.1"/>
    <property type="molecule type" value="Genomic_DNA"/>
</dbReference>
<reference evidence="3" key="1">
    <citation type="submission" date="2024-04" db="EMBL/GenBank/DDBJ databases">
        <title>Salinicola lusitanus LLJ914,a marine bacterium isolated from the Okinawa Trough.</title>
        <authorList>
            <person name="Li J."/>
        </authorList>
    </citation>
    <scope>NUCLEOTIDE SEQUENCE [LARGE SCALE GENOMIC DNA]</scope>
</reference>
<comment type="caution">
    <text evidence="2">The sequence shown here is derived from an EMBL/GenBank/DDBJ whole genome shotgun (WGS) entry which is preliminary data.</text>
</comment>
<evidence type="ECO:0000313" key="3">
    <source>
        <dbReference type="Proteomes" id="UP001460270"/>
    </source>
</evidence>
<evidence type="ECO:0000259" key="1">
    <source>
        <dbReference type="PROSITE" id="PS50835"/>
    </source>
</evidence>
<dbReference type="SMART" id="SM00409">
    <property type="entry name" value="IG"/>
    <property type="match status" value="1"/>
</dbReference>
<feature type="domain" description="Ig-like" evidence="1">
    <location>
        <begin position="6"/>
        <end position="105"/>
    </location>
</feature>
<dbReference type="InterPro" id="IPR003599">
    <property type="entry name" value="Ig_sub"/>
</dbReference>
<dbReference type="CDD" id="cd00099">
    <property type="entry name" value="IgV"/>
    <property type="match status" value="1"/>
</dbReference>
<dbReference type="SUPFAM" id="SSF48726">
    <property type="entry name" value="Immunoglobulin"/>
    <property type="match status" value="1"/>
</dbReference>
<keyword evidence="3" id="KW-1185">Reference proteome</keyword>
<dbReference type="Gene3D" id="2.60.40.10">
    <property type="entry name" value="Immunoglobulins"/>
    <property type="match status" value="1"/>
</dbReference>
<dbReference type="InterPro" id="IPR007110">
    <property type="entry name" value="Ig-like_dom"/>
</dbReference>
<sequence length="121" mass="13242">MGLTVPPVGLGVTLSPPVVTVMRGEAATLTCHFNVLSKRYGVHWFRMDRPLTPSPRYVRLEKNHSSSLLITEAAPEDSGKYYCEVTVPLKDPVRSNGTLLTVLVSMWLSSLVTDAEIITSA</sequence>
<dbReference type="InterPro" id="IPR013783">
    <property type="entry name" value="Ig-like_fold"/>
</dbReference>
<evidence type="ECO:0000313" key="2">
    <source>
        <dbReference type="EMBL" id="KAK7877349.1"/>
    </source>
</evidence>
<dbReference type="SMART" id="SM00408">
    <property type="entry name" value="IGc2"/>
    <property type="match status" value="1"/>
</dbReference>
<gene>
    <name evidence="2" type="ORF">WMY93_031937</name>
</gene>
<dbReference type="InterPro" id="IPR036179">
    <property type="entry name" value="Ig-like_dom_sf"/>
</dbReference>
<dbReference type="AlphaFoldDB" id="A0AAW0MF04"/>
<organism evidence="2 3">
    <name type="scientific">Mugilogobius chulae</name>
    <name type="common">yellowstripe goby</name>
    <dbReference type="NCBI Taxonomy" id="88201"/>
    <lineage>
        <taxon>Eukaryota</taxon>
        <taxon>Metazoa</taxon>
        <taxon>Chordata</taxon>
        <taxon>Craniata</taxon>
        <taxon>Vertebrata</taxon>
        <taxon>Euteleostomi</taxon>
        <taxon>Actinopterygii</taxon>
        <taxon>Neopterygii</taxon>
        <taxon>Teleostei</taxon>
        <taxon>Neoteleostei</taxon>
        <taxon>Acanthomorphata</taxon>
        <taxon>Gobiaria</taxon>
        <taxon>Gobiiformes</taxon>
        <taxon>Gobioidei</taxon>
        <taxon>Gobiidae</taxon>
        <taxon>Gobionellinae</taxon>
        <taxon>Mugilogobius</taxon>
    </lineage>
</organism>
<dbReference type="Pfam" id="PF13927">
    <property type="entry name" value="Ig_3"/>
    <property type="match status" value="1"/>
</dbReference>
<name>A0AAW0MF04_9GOBI</name>
<dbReference type="Proteomes" id="UP001460270">
    <property type="component" value="Unassembled WGS sequence"/>
</dbReference>
<proteinExistence type="predicted"/>
<protein>
    <recommendedName>
        <fullName evidence="1">Ig-like domain-containing protein</fullName>
    </recommendedName>
</protein>
<dbReference type="PROSITE" id="PS50835">
    <property type="entry name" value="IG_LIKE"/>
    <property type="match status" value="1"/>
</dbReference>
<dbReference type="InterPro" id="IPR003598">
    <property type="entry name" value="Ig_sub2"/>
</dbReference>
<accession>A0AAW0MF04</accession>